<evidence type="ECO:0000313" key="2">
    <source>
        <dbReference type="Proteomes" id="UP000323506"/>
    </source>
</evidence>
<dbReference type="AlphaFoldDB" id="A0A5D2AK71"/>
<proteinExistence type="predicted"/>
<protein>
    <submittedName>
        <fullName evidence="1">Uncharacterized protein</fullName>
    </submittedName>
</protein>
<reference evidence="1 2" key="1">
    <citation type="submission" date="2019-06" db="EMBL/GenBank/DDBJ databases">
        <title>WGS assembly of Gossypium darwinii.</title>
        <authorList>
            <person name="Chen Z.J."/>
            <person name="Sreedasyam A."/>
            <person name="Ando A."/>
            <person name="Song Q."/>
            <person name="De L."/>
            <person name="Hulse-Kemp A."/>
            <person name="Ding M."/>
            <person name="Ye W."/>
            <person name="Kirkbride R."/>
            <person name="Jenkins J."/>
            <person name="Plott C."/>
            <person name="Lovell J."/>
            <person name="Lin Y.-M."/>
            <person name="Vaughn R."/>
            <person name="Liu B."/>
            <person name="Li W."/>
            <person name="Simpson S."/>
            <person name="Scheffler B."/>
            <person name="Saski C."/>
            <person name="Grover C."/>
            <person name="Hu G."/>
            <person name="Conover J."/>
            <person name="Carlson J."/>
            <person name="Shu S."/>
            <person name="Boston L."/>
            <person name="Williams M."/>
            <person name="Peterson D."/>
            <person name="Mcgee K."/>
            <person name="Jones D."/>
            <person name="Wendel J."/>
            <person name="Stelly D."/>
            <person name="Grimwood J."/>
            <person name="Schmutz J."/>
        </authorList>
    </citation>
    <scope>NUCLEOTIDE SEQUENCE [LARGE SCALE GENOMIC DNA]</scope>
    <source>
        <strain evidence="1">1808015.09</strain>
    </source>
</reference>
<dbReference type="Proteomes" id="UP000323506">
    <property type="component" value="Chromosome D11"/>
</dbReference>
<gene>
    <name evidence="1" type="ORF">ES288_D11G086400v1</name>
</gene>
<organism evidence="1 2">
    <name type="scientific">Gossypium darwinii</name>
    <name type="common">Darwin's cotton</name>
    <name type="synonym">Gossypium barbadense var. darwinii</name>
    <dbReference type="NCBI Taxonomy" id="34276"/>
    <lineage>
        <taxon>Eukaryota</taxon>
        <taxon>Viridiplantae</taxon>
        <taxon>Streptophyta</taxon>
        <taxon>Embryophyta</taxon>
        <taxon>Tracheophyta</taxon>
        <taxon>Spermatophyta</taxon>
        <taxon>Magnoliopsida</taxon>
        <taxon>eudicotyledons</taxon>
        <taxon>Gunneridae</taxon>
        <taxon>Pentapetalae</taxon>
        <taxon>rosids</taxon>
        <taxon>malvids</taxon>
        <taxon>Malvales</taxon>
        <taxon>Malvaceae</taxon>
        <taxon>Malvoideae</taxon>
        <taxon>Gossypium</taxon>
    </lineage>
</organism>
<accession>A0A5D2AK71</accession>
<name>A0A5D2AK71_GOSDA</name>
<dbReference type="EMBL" id="CM017711">
    <property type="protein sequence ID" value="TYG44295.1"/>
    <property type="molecule type" value="Genomic_DNA"/>
</dbReference>
<sequence>MALPATCPPSLSCQTPPGGLTPAWKVAAAIRPATTKRTLRTSLGESRPSSYWKYLNQLLPVLEEGLPIFLIFCSNRLTVFSEFHCRLFLFIQGVKYKKMRTGHRVRSENTEMEMYP</sequence>
<evidence type="ECO:0000313" key="1">
    <source>
        <dbReference type="EMBL" id="TYG44295.1"/>
    </source>
</evidence>
<keyword evidence="2" id="KW-1185">Reference proteome</keyword>